<keyword evidence="1" id="KW-0732">Signal</keyword>
<reference evidence="2 3" key="1">
    <citation type="submission" date="2018-12" db="EMBL/GenBank/DDBJ databases">
        <title>Complete genome of Nonlabens sp. MJ115.</title>
        <authorList>
            <person name="Choi H.S."/>
            <person name="Jung J."/>
        </authorList>
    </citation>
    <scope>NUCLEOTIDE SEQUENCE [LARGE SCALE GENOMIC DNA]</scope>
    <source>
        <strain evidence="2 3">MJ115</strain>
    </source>
</reference>
<accession>A0A3S9MUV9</accession>
<dbReference type="InterPro" id="IPR008969">
    <property type="entry name" value="CarboxyPept-like_regulatory"/>
</dbReference>
<dbReference type="SUPFAM" id="SSF49464">
    <property type="entry name" value="Carboxypeptidase regulatory domain-like"/>
    <property type="match status" value="1"/>
</dbReference>
<dbReference type="OrthoDB" id="1157021at2"/>
<keyword evidence="2" id="KW-0645">Protease</keyword>
<feature type="signal peptide" evidence="1">
    <location>
        <begin position="1"/>
        <end position="20"/>
    </location>
</feature>
<keyword evidence="3" id="KW-1185">Reference proteome</keyword>
<protein>
    <submittedName>
        <fullName evidence="2">Carboxypeptidase-like regulatory domain-containing protein</fullName>
    </submittedName>
</protein>
<dbReference type="Proteomes" id="UP000279600">
    <property type="component" value="Chromosome"/>
</dbReference>
<evidence type="ECO:0000256" key="1">
    <source>
        <dbReference type="SAM" id="SignalP"/>
    </source>
</evidence>
<gene>
    <name evidence="2" type="ORF">EJ995_01435</name>
</gene>
<dbReference type="Pfam" id="PF13715">
    <property type="entry name" value="CarbopepD_reg_2"/>
    <property type="match status" value="1"/>
</dbReference>
<organism evidence="2 3">
    <name type="scientific">Nonlabens ponticola</name>
    <dbReference type="NCBI Taxonomy" id="2496866"/>
    <lineage>
        <taxon>Bacteria</taxon>
        <taxon>Pseudomonadati</taxon>
        <taxon>Bacteroidota</taxon>
        <taxon>Flavobacteriia</taxon>
        <taxon>Flavobacteriales</taxon>
        <taxon>Flavobacteriaceae</taxon>
        <taxon>Nonlabens</taxon>
    </lineage>
</organism>
<dbReference type="GO" id="GO:0004180">
    <property type="term" value="F:carboxypeptidase activity"/>
    <property type="evidence" value="ECO:0007669"/>
    <property type="project" value="UniProtKB-KW"/>
</dbReference>
<keyword evidence="2" id="KW-0378">Hydrolase</keyword>
<evidence type="ECO:0000313" key="3">
    <source>
        <dbReference type="Proteomes" id="UP000279600"/>
    </source>
</evidence>
<dbReference type="KEGG" id="noj:EJ995_01435"/>
<sequence length="323" mass="36867">MKSWLLISFLLSLFTMQAQVYQLVDGDSNEPLAFATISFNDGRGTFADDDGKFQFSRKRYPGIDSLTISSLGYKTISIATADLVPVLKLYPDTDELDAVVVRAKLDGKFKEKEIDAIEHDDYFNSWLPTVESEIAVKFERSASQPTQIKSILLPVIVEEQSGRRKGKVRKFSTLFRLQFYAVNVDGSPTDKSNYPDHTFIINQETEDVYNVDVEEYGIQIPKNGLFASIQVLGYTYPDGKLIDAKKYREIKTRTGFEKVSTTYRPLLPFTDEVDAPLTWVRRIFFNNKTWQKFDLSYNPNSKLVRSGHDSYGMGAVLKVYKQD</sequence>
<feature type="chain" id="PRO_5019448081" evidence="1">
    <location>
        <begin position="21"/>
        <end position="323"/>
    </location>
</feature>
<dbReference type="AlphaFoldDB" id="A0A3S9MUV9"/>
<dbReference type="EMBL" id="CP034549">
    <property type="protein sequence ID" value="AZQ42961.1"/>
    <property type="molecule type" value="Genomic_DNA"/>
</dbReference>
<dbReference type="RefSeq" id="WP_126444906.1">
    <property type="nucleotide sequence ID" value="NZ_CP034549.1"/>
</dbReference>
<name>A0A3S9MUV9_9FLAO</name>
<evidence type="ECO:0000313" key="2">
    <source>
        <dbReference type="EMBL" id="AZQ42961.1"/>
    </source>
</evidence>
<keyword evidence="2" id="KW-0121">Carboxypeptidase</keyword>
<proteinExistence type="predicted"/>